<dbReference type="InterPro" id="IPR037066">
    <property type="entry name" value="Plug_dom_sf"/>
</dbReference>
<evidence type="ECO:0000259" key="14">
    <source>
        <dbReference type="Pfam" id="PF00593"/>
    </source>
</evidence>
<dbReference type="PANTHER" id="PTHR32552">
    <property type="entry name" value="FERRICHROME IRON RECEPTOR-RELATED"/>
    <property type="match status" value="1"/>
</dbReference>
<dbReference type="eggNOG" id="COG4774">
    <property type="taxonomic scope" value="Bacteria"/>
</dbReference>
<dbReference type="EMBL" id="CP000319">
    <property type="protein sequence ID" value="ABE62335.1"/>
    <property type="molecule type" value="Genomic_DNA"/>
</dbReference>
<dbReference type="InterPro" id="IPR012910">
    <property type="entry name" value="Plug_dom"/>
</dbReference>
<gene>
    <name evidence="16" type="ordered locus">Nham_1513</name>
</gene>
<sequence>MSNARMPRSLRTIAVADSIGKPSLEISSVGKVSTVAGLIAVASFSAAEAQQSNLPPVTIDAPVVRPHHARSKPTADHVRARTALRRAARRAQPAQVAPVPFPNAGNLAADRNPYADAAAPYKVDHLQASGKFPEPLLNTPKTVTVLSKDVLADKGATLLKDVARTTAGVTLGTGEGGNAFGDRFFIRGFDARNDVFIDGVRDPGVSVRENFFTEQVEILRGPGSSFAGRGTTGGAINIVTKQATTEGNFYNMDTMFGTDQTKRVVLDVNQVISPTLAVRAGGLFQDANVAGRNYITDDRGGGFLAVTWKPVDAIKVQANYIHTDLHGLPDFGVPYFRPNSALVGGFYNSTAGGPFPQFGLNRNTWYGFLNRDFQSYRQDIGTLNLEAHITPDLMVTNKTRVQHSILSYIGTLPERPVVTDPNPANWTLSANPQSRFQPTNVFANQTEATYKFGTGPWRHTALAGVEISAERSSIDKYSGLSSEQLPGGLSGTGSVPGVNIFNPQFTNASFPEPSLAGLPTKINIDTKSVYLLDTANYNDFIILNGGIRYDDYHVNTSGYGTVNGVSNVFGTQSLDSGLTNYNLGAVVKPLPNVSLYAAYATSSNPVGAEFDGTSAQYGGLAPILNGNSSQIFGPEKNRAAEVGTKWELFDRHLLLQASLFQTWKDNARESQNIANGGAATPTCPYPAGSSGTVSCITAGAAYWIRGIDIEAAGKITDKWSVFGGIVLMQSEVTKSLVPSAQPLLYASNVGLPLANIAHQSFNVLTKYQLTDVWEIGGQATYRSQIYGGTFLAANQGTSLPDYWRFDAFVEAKVNKNWQVKLAVNNITNKLYYDALYQSATPFVFVAPGRVAYLTLSARY</sequence>
<evidence type="ECO:0000256" key="8">
    <source>
        <dbReference type="ARBA" id="ARBA00023077"/>
    </source>
</evidence>
<dbReference type="PANTHER" id="PTHR32552:SF83">
    <property type="entry name" value="BLR3904 PROTEIN"/>
    <property type="match status" value="1"/>
</dbReference>
<dbReference type="PROSITE" id="PS52016">
    <property type="entry name" value="TONB_DEPENDENT_REC_3"/>
    <property type="match status" value="1"/>
</dbReference>
<dbReference type="Proteomes" id="UP000001953">
    <property type="component" value="Chromosome"/>
</dbReference>
<reference evidence="16 17" key="1">
    <citation type="submission" date="2006-03" db="EMBL/GenBank/DDBJ databases">
        <title>Complete sequence of chromosome of Nitrobacter hamburgensis X14.</title>
        <authorList>
            <consortium name="US DOE Joint Genome Institute"/>
            <person name="Copeland A."/>
            <person name="Lucas S."/>
            <person name="Lapidus A."/>
            <person name="Barry K."/>
            <person name="Detter J.C."/>
            <person name="Glavina del Rio T."/>
            <person name="Hammon N."/>
            <person name="Israni S."/>
            <person name="Dalin E."/>
            <person name="Tice H."/>
            <person name="Pitluck S."/>
            <person name="Chain P."/>
            <person name="Malfatti S."/>
            <person name="Shin M."/>
            <person name="Vergez L."/>
            <person name="Schmutz J."/>
            <person name="Larimer F."/>
            <person name="Land M."/>
            <person name="Hauser L."/>
            <person name="Kyrpides N."/>
            <person name="Ivanova N."/>
            <person name="Ward B."/>
            <person name="Arp D."/>
            <person name="Klotz M."/>
            <person name="Stein L."/>
            <person name="O'Mullan G."/>
            <person name="Starkenburg S."/>
            <person name="Sayavedra L."/>
            <person name="Poret-Peterson A.T."/>
            <person name="Gentry M.E."/>
            <person name="Bruce D."/>
            <person name="Richardson P."/>
        </authorList>
    </citation>
    <scope>NUCLEOTIDE SEQUENCE [LARGE SCALE GENOMIC DNA]</scope>
    <source>
        <strain evidence="17">DSM 10229 / NCIMB 13809 / X14</strain>
    </source>
</reference>
<feature type="domain" description="TonB-dependent receptor plug" evidence="15">
    <location>
        <begin position="136"/>
        <end position="235"/>
    </location>
</feature>
<dbReference type="SUPFAM" id="SSF56935">
    <property type="entry name" value="Porins"/>
    <property type="match status" value="1"/>
</dbReference>
<keyword evidence="4 12" id="KW-1134">Transmembrane beta strand</keyword>
<feature type="domain" description="TonB-dependent receptor-like beta-barrel" evidence="14">
    <location>
        <begin position="341"/>
        <end position="826"/>
    </location>
</feature>
<organism evidence="16 17">
    <name type="scientific">Nitrobacter hamburgensis (strain DSM 10229 / NCIMB 13809 / X14)</name>
    <dbReference type="NCBI Taxonomy" id="323097"/>
    <lineage>
        <taxon>Bacteria</taxon>
        <taxon>Pseudomonadati</taxon>
        <taxon>Pseudomonadota</taxon>
        <taxon>Alphaproteobacteria</taxon>
        <taxon>Hyphomicrobiales</taxon>
        <taxon>Nitrobacteraceae</taxon>
        <taxon>Nitrobacter</taxon>
    </lineage>
</organism>
<dbReference type="GO" id="GO:0015891">
    <property type="term" value="P:siderophore transport"/>
    <property type="evidence" value="ECO:0007669"/>
    <property type="project" value="UniProtKB-ARBA"/>
</dbReference>
<evidence type="ECO:0000259" key="15">
    <source>
        <dbReference type="Pfam" id="PF07715"/>
    </source>
</evidence>
<keyword evidence="3 12" id="KW-0813">Transport</keyword>
<evidence type="ECO:0000256" key="10">
    <source>
        <dbReference type="ARBA" id="ARBA00023170"/>
    </source>
</evidence>
<dbReference type="Gene3D" id="2.40.170.20">
    <property type="entry name" value="TonB-dependent receptor, beta-barrel domain"/>
    <property type="match status" value="1"/>
</dbReference>
<evidence type="ECO:0000256" key="7">
    <source>
        <dbReference type="ARBA" id="ARBA00023065"/>
    </source>
</evidence>
<accession>Q1QN62</accession>
<dbReference type="AlphaFoldDB" id="Q1QN62"/>
<evidence type="ECO:0000256" key="1">
    <source>
        <dbReference type="ARBA" id="ARBA00004571"/>
    </source>
</evidence>
<evidence type="ECO:0000256" key="4">
    <source>
        <dbReference type="ARBA" id="ARBA00022452"/>
    </source>
</evidence>
<dbReference type="HOGENOM" id="CLU_008287_9_1_5"/>
<evidence type="ECO:0000313" key="16">
    <source>
        <dbReference type="EMBL" id="ABE62335.1"/>
    </source>
</evidence>
<dbReference type="FunFam" id="2.170.130.10:FF:000001">
    <property type="entry name" value="Catecholate siderophore TonB-dependent receptor"/>
    <property type="match status" value="1"/>
</dbReference>
<evidence type="ECO:0000256" key="5">
    <source>
        <dbReference type="ARBA" id="ARBA00022692"/>
    </source>
</evidence>
<keyword evidence="10 16" id="KW-0675">Receptor</keyword>
<keyword evidence="11 12" id="KW-0998">Cell outer membrane</keyword>
<keyword evidence="8 13" id="KW-0798">TonB box</keyword>
<protein>
    <submittedName>
        <fullName evidence="16">TonB-dependent receptor</fullName>
    </submittedName>
</protein>
<dbReference type="RefSeq" id="WP_011510024.1">
    <property type="nucleotide sequence ID" value="NC_007964.1"/>
</dbReference>
<keyword evidence="5 12" id="KW-0812">Transmembrane</keyword>
<evidence type="ECO:0000256" key="11">
    <source>
        <dbReference type="ARBA" id="ARBA00023237"/>
    </source>
</evidence>
<evidence type="ECO:0000256" key="2">
    <source>
        <dbReference type="ARBA" id="ARBA00009810"/>
    </source>
</evidence>
<keyword evidence="9 12" id="KW-0472">Membrane</keyword>
<keyword evidence="17" id="KW-1185">Reference proteome</keyword>
<keyword evidence="7" id="KW-0406">Ion transport</keyword>
<dbReference type="OrthoDB" id="9760333at2"/>
<dbReference type="KEGG" id="nha:Nham_1513"/>
<keyword evidence="6" id="KW-0732">Signal</keyword>
<dbReference type="InterPro" id="IPR000531">
    <property type="entry name" value="Beta-barrel_TonB"/>
</dbReference>
<name>Q1QN62_NITHX</name>
<evidence type="ECO:0000256" key="12">
    <source>
        <dbReference type="PROSITE-ProRule" id="PRU01360"/>
    </source>
</evidence>
<dbReference type="CDD" id="cd01347">
    <property type="entry name" value="ligand_gated_channel"/>
    <property type="match status" value="1"/>
</dbReference>
<dbReference type="Pfam" id="PF07715">
    <property type="entry name" value="Plug"/>
    <property type="match status" value="1"/>
</dbReference>
<dbReference type="InterPro" id="IPR036942">
    <property type="entry name" value="Beta-barrel_TonB_sf"/>
</dbReference>
<dbReference type="InterPro" id="IPR039426">
    <property type="entry name" value="TonB-dep_rcpt-like"/>
</dbReference>
<dbReference type="STRING" id="323097.Nham_1513"/>
<evidence type="ECO:0000256" key="3">
    <source>
        <dbReference type="ARBA" id="ARBA00022448"/>
    </source>
</evidence>
<evidence type="ECO:0000256" key="13">
    <source>
        <dbReference type="RuleBase" id="RU003357"/>
    </source>
</evidence>
<evidence type="ECO:0000256" key="6">
    <source>
        <dbReference type="ARBA" id="ARBA00022729"/>
    </source>
</evidence>
<dbReference type="GO" id="GO:0015344">
    <property type="term" value="F:siderophore uptake transmembrane transporter activity"/>
    <property type="evidence" value="ECO:0007669"/>
    <property type="project" value="TreeGrafter"/>
</dbReference>
<comment type="similarity">
    <text evidence="2 12 13">Belongs to the TonB-dependent receptor family.</text>
</comment>
<dbReference type="Gene3D" id="2.170.130.10">
    <property type="entry name" value="TonB-dependent receptor, plug domain"/>
    <property type="match status" value="1"/>
</dbReference>
<dbReference type="Pfam" id="PF00593">
    <property type="entry name" value="TonB_dep_Rec_b-barrel"/>
    <property type="match status" value="1"/>
</dbReference>
<evidence type="ECO:0000256" key="9">
    <source>
        <dbReference type="ARBA" id="ARBA00023136"/>
    </source>
</evidence>
<proteinExistence type="inferred from homology"/>
<comment type="subcellular location">
    <subcellularLocation>
        <location evidence="1 12">Cell outer membrane</location>
        <topology evidence="1 12">Multi-pass membrane protein</topology>
    </subcellularLocation>
</comment>
<dbReference type="GO" id="GO:0009279">
    <property type="term" value="C:cell outer membrane"/>
    <property type="evidence" value="ECO:0007669"/>
    <property type="project" value="UniProtKB-SubCell"/>
</dbReference>
<evidence type="ECO:0000313" key="17">
    <source>
        <dbReference type="Proteomes" id="UP000001953"/>
    </source>
</evidence>